<evidence type="ECO:0000313" key="1">
    <source>
        <dbReference type="EMBL" id="QNN64924.1"/>
    </source>
</evidence>
<protein>
    <recommendedName>
        <fullName evidence="3">Phasin family protein</fullName>
    </recommendedName>
</protein>
<accession>A0A7G9SAP9</accession>
<gene>
    <name evidence="1" type="ORF">H9L12_12005</name>
</gene>
<dbReference type="EMBL" id="CP060717">
    <property type="protein sequence ID" value="QNN64924.1"/>
    <property type="molecule type" value="Genomic_DNA"/>
</dbReference>
<dbReference type="KEGG" id="srhi:H9L12_12005"/>
<evidence type="ECO:0000313" key="2">
    <source>
        <dbReference type="Proteomes" id="UP000515955"/>
    </source>
</evidence>
<keyword evidence="2" id="KW-1185">Reference proteome</keyword>
<evidence type="ECO:0008006" key="3">
    <source>
        <dbReference type="Google" id="ProtNLM"/>
    </source>
</evidence>
<reference evidence="1 2" key="1">
    <citation type="submission" date="2020-08" db="EMBL/GenBank/DDBJ databases">
        <title>Genome sequence of Sphingomonas rhizophila KACC 19189T.</title>
        <authorList>
            <person name="Hyun D.-W."/>
            <person name="Bae J.-W."/>
        </authorList>
    </citation>
    <scope>NUCLEOTIDE SEQUENCE [LARGE SCALE GENOMIC DNA]</scope>
    <source>
        <strain evidence="1 2">KACC 19189</strain>
    </source>
</reference>
<dbReference type="Proteomes" id="UP000515955">
    <property type="component" value="Chromosome"/>
</dbReference>
<sequence length="139" mass="14973">MTDLFTFWAGWIETGRLIGETLSASSEVVARRGGKIAWAFQNPFGGDYAEIMRMVEEKAPAFAKAQQNMMGDLTALHSDAILQGQAIGMALTGLSGPGSPGAILARSSRMSRRASRSGRRALRPIHAVATANRRRLKKG</sequence>
<dbReference type="RefSeq" id="WP_187541923.1">
    <property type="nucleotide sequence ID" value="NZ_CP060717.1"/>
</dbReference>
<organism evidence="1 2">
    <name type="scientific">Sphingomonas rhizophila</name>
    <dbReference type="NCBI Taxonomy" id="2071607"/>
    <lineage>
        <taxon>Bacteria</taxon>
        <taxon>Pseudomonadati</taxon>
        <taxon>Pseudomonadota</taxon>
        <taxon>Alphaproteobacteria</taxon>
        <taxon>Sphingomonadales</taxon>
        <taxon>Sphingomonadaceae</taxon>
        <taxon>Sphingomonas</taxon>
    </lineage>
</organism>
<dbReference type="AlphaFoldDB" id="A0A7G9SAP9"/>
<proteinExistence type="predicted"/>
<name>A0A7G9SAP9_9SPHN</name>